<evidence type="ECO:0000256" key="2">
    <source>
        <dbReference type="SAM" id="SignalP"/>
    </source>
</evidence>
<feature type="signal peptide" evidence="2">
    <location>
        <begin position="1"/>
        <end position="24"/>
    </location>
</feature>
<dbReference type="InterPro" id="IPR005018">
    <property type="entry name" value="DOMON_domain"/>
</dbReference>
<feature type="transmembrane region" description="Helical" evidence="1">
    <location>
        <begin position="275"/>
        <end position="295"/>
    </location>
</feature>
<name>A0A9W8US77_AKAMU</name>
<keyword evidence="5" id="KW-1185">Reference proteome</keyword>
<dbReference type="PANTHER" id="PTHR47797">
    <property type="entry name" value="DEHYDROGENASE, PUTATIVE (AFU_ORTHOLOGUE AFUA_8G05805)-RELATED"/>
    <property type="match status" value="1"/>
</dbReference>
<dbReference type="KEGG" id="amus:LMH87_005655"/>
<dbReference type="CDD" id="cd09630">
    <property type="entry name" value="CDH_like_cytochrome"/>
    <property type="match status" value="1"/>
</dbReference>
<accession>A0A9W8US77</accession>
<dbReference type="RefSeq" id="XP_056058873.1">
    <property type="nucleotide sequence ID" value="XM_056203411.1"/>
</dbReference>
<dbReference type="Gene3D" id="1.20.120.1770">
    <property type="match status" value="1"/>
</dbReference>
<dbReference type="AlphaFoldDB" id="A0A9W8US77"/>
<feature type="transmembrane region" description="Helical" evidence="1">
    <location>
        <begin position="438"/>
        <end position="458"/>
    </location>
</feature>
<keyword evidence="1" id="KW-0472">Membrane</keyword>
<protein>
    <recommendedName>
        <fullName evidence="3">DOMON domain-containing protein</fullName>
    </recommendedName>
</protein>
<evidence type="ECO:0000256" key="1">
    <source>
        <dbReference type="SAM" id="Phobius"/>
    </source>
</evidence>
<dbReference type="Gene3D" id="2.60.40.1210">
    <property type="entry name" value="Cellobiose dehydrogenase, cytochrome domain"/>
    <property type="match status" value="1"/>
</dbReference>
<dbReference type="EMBL" id="JAJHUN010000001">
    <property type="protein sequence ID" value="KAJ4163958.1"/>
    <property type="molecule type" value="Genomic_DNA"/>
</dbReference>
<evidence type="ECO:0000259" key="3">
    <source>
        <dbReference type="SMART" id="SM00664"/>
    </source>
</evidence>
<organism evidence="4 5">
    <name type="scientific">Akanthomyces muscarius</name>
    <name type="common">Entomopathogenic fungus</name>
    <name type="synonym">Lecanicillium muscarium</name>
    <dbReference type="NCBI Taxonomy" id="2231603"/>
    <lineage>
        <taxon>Eukaryota</taxon>
        <taxon>Fungi</taxon>
        <taxon>Dikarya</taxon>
        <taxon>Ascomycota</taxon>
        <taxon>Pezizomycotina</taxon>
        <taxon>Sordariomycetes</taxon>
        <taxon>Hypocreomycetidae</taxon>
        <taxon>Hypocreales</taxon>
        <taxon>Cordycipitaceae</taxon>
        <taxon>Akanthomyces</taxon>
    </lineage>
</organism>
<gene>
    <name evidence="4" type="ORF">LMH87_005655</name>
</gene>
<dbReference type="PANTHER" id="PTHR47797:SF3">
    <property type="entry name" value="CYTOCHROME B561 DOMAIN-CONTAINING PROTEIN"/>
    <property type="match status" value="1"/>
</dbReference>
<keyword evidence="2" id="KW-0732">Signal</keyword>
<reference evidence="4" key="1">
    <citation type="journal article" date="2023" name="Access Microbiol">
        <title>De-novo genome assembly for Akanthomyces muscarius, a biocontrol agent of insect agricultural pests.</title>
        <authorList>
            <person name="Erdos Z."/>
            <person name="Studholme D.J."/>
            <person name="Raymond B."/>
            <person name="Sharma M."/>
        </authorList>
    </citation>
    <scope>NUCLEOTIDE SEQUENCE</scope>
    <source>
        <strain evidence="4">Ve6</strain>
    </source>
</reference>
<dbReference type="CDD" id="cd08760">
    <property type="entry name" value="Cyt_b561_FRRS1_like"/>
    <property type="match status" value="1"/>
</dbReference>
<feature type="chain" id="PRO_5040818987" description="DOMON domain-containing protein" evidence="2">
    <location>
        <begin position="25"/>
        <end position="474"/>
    </location>
</feature>
<keyword evidence="1" id="KW-0812">Transmembrane</keyword>
<evidence type="ECO:0000313" key="5">
    <source>
        <dbReference type="Proteomes" id="UP001144673"/>
    </source>
</evidence>
<evidence type="ECO:0000313" key="4">
    <source>
        <dbReference type="EMBL" id="KAJ4163958.1"/>
    </source>
</evidence>
<sequence>MSTRSSTRLHHLFTAILASSSVQATPAQYCRFGHGAGEVDFCLGVSTHRNSSTNYHDVYLSLSVTRDSDTGWTAVGAGSLMVGALMFIVYGDPDGEASPVLSVRTVQGHQQPRLVSKAGMGGADLRVLQARWMQTTPSAQYEQYALSASYRPQSARFSIVCYSCERWPGTPFTPDAASQPWIWAWNSQQQFEVYSFDADLDMHAHGAGQGGWGCFYMNMAQALTQHGDYLPSFPPLRPAVLHVGASDTPIGFKGVTAAVDRFWRKILTTSPHQRAHGVLMASSILALFPAGILALRSGSPHAFMYHWLLQSLATMCMLFGVGLGVLLVRTHGHNAADHHIIKSKLASSLFGNYGHSKRHDESSAAAAAMFAAHQWLGGIFVSFVMLQILLGWWHHVIFVRIRARTWVSHVHIWLGRTSMLEGSMNLLLGMALASYSMASISVAAVFIVLETLAIAFWIRRKRAMLHSAAGDYGD</sequence>
<feature type="transmembrane region" description="Helical" evidence="1">
    <location>
        <begin position="307"/>
        <end position="328"/>
    </location>
</feature>
<dbReference type="SUPFAM" id="SSF49344">
    <property type="entry name" value="CBD9-like"/>
    <property type="match status" value="1"/>
</dbReference>
<dbReference type="SMART" id="SM00664">
    <property type="entry name" value="DoH"/>
    <property type="match status" value="1"/>
</dbReference>
<proteinExistence type="predicted"/>
<dbReference type="InterPro" id="IPR015920">
    <property type="entry name" value="Cellobiose_DH-like_cyt"/>
</dbReference>
<feature type="transmembrane region" description="Helical" evidence="1">
    <location>
        <begin position="375"/>
        <end position="393"/>
    </location>
</feature>
<keyword evidence="1" id="KW-1133">Transmembrane helix</keyword>
<dbReference type="GeneID" id="80892814"/>
<comment type="caution">
    <text evidence="4">The sequence shown here is derived from an EMBL/GenBank/DDBJ whole genome shotgun (WGS) entry which is preliminary data.</text>
</comment>
<feature type="domain" description="DOMON" evidence="3">
    <location>
        <begin position="72"/>
        <end position="186"/>
    </location>
</feature>
<dbReference type="Proteomes" id="UP001144673">
    <property type="component" value="Chromosome 1"/>
</dbReference>
<dbReference type="Pfam" id="PF16010">
    <property type="entry name" value="CDH-cyt"/>
    <property type="match status" value="1"/>
</dbReference>